<accession>A0A0V0UDK3</accession>
<evidence type="ECO:0000256" key="5">
    <source>
        <dbReference type="SAM" id="MobiDB-lite"/>
    </source>
</evidence>
<dbReference type="GO" id="GO:0120330">
    <property type="term" value="C:rixosome complex"/>
    <property type="evidence" value="ECO:0007669"/>
    <property type="project" value="TreeGrafter"/>
</dbReference>
<dbReference type="GO" id="GO:0005656">
    <property type="term" value="C:nuclear pre-replicative complex"/>
    <property type="evidence" value="ECO:0007669"/>
    <property type="project" value="TreeGrafter"/>
</dbReference>
<dbReference type="InterPro" id="IPR001680">
    <property type="entry name" value="WD40_rpt"/>
</dbReference>
<dbReference type="PANTHER" id="PTHR18763">
    <property type="entry name" value="WD-REPEAT PROTEIN 18"/>
    <property type="match status" value="1"/>
</dbReference>
<evidence type="ECO:0000256" key="3">
    <source>
        <dbReference type="PROSITE-ProRule" id="PRU00221"/>
    </source>
</evidence>
<dbReference type="Proteomes" id="UP000055048">
    <property type="component" value="Unassembled WGS sequence"/>
</dbReference>
<sequence>MQHQHYSKRPVSKCDNQTALSYNKKLSNNLNILFIGYIEEISACPCSVVVITSALHAEGPWFEPRQGQRFDGSFESLNNSRTRKNMNRKLTNEKFDWNMKGKLADCILPEIANVDQFWCVESVHRIGTTRRELFRFMQICSEMPCALCNEYNRRIQRLQSDLAEKEKQLSILNEKMTKQRLQSKAKFLKMTKLLSPSEGSVVTLQNGDHETVEEERKLNDLKAELANLRQQLIAKDKELSQHKRQRVDKSTSAASVADDGCGTDQGLIEELHRCYAEIKRKNFQLIQLNDELRDREDELNSLADLCQEKDELLNAKVTANQILLKQLALLTNKEKQDKCIETDSCLFETIEQQKPLKKTVNVSPPGRPVAFYRENGQIDLENSSIATDTTDSVRLLGDKSEAEERGNLGTLNDRLSGMLETIGTLQNRLAALESSCPDTVSEEKVKLKKRLKRVTFDLSSDSLRVELLDKEQRLQQVETMYTESMVENEELRMIINDLERQLEGSLNGSERADKDEACAYEAEIRTAAEEKVNQLRKQCKASLLKAKAEQAVRIRQLEQNVGELSAEVEKRDVELGRCRAELQRLAATSAERGKRSDLLWWGRRFRDDVANLSAKFDCFERSVEQALDHCETRLEREKARLHSWTSGNEWKRSSSSSCCCSTDVVDWNTVAGEADHHHPQQQQLPVFASFNPRRSSKSSPQFELMTQSLSFDQRRPPSSLSTSTTATSTLDWSNAFVDKLEQLRKLHRSLDHFSMLRNNTHTNSILLLWFFICHSLTHSLFYCWSDFDEWFLLCLFYLTTDNTSGFSVNLPELLLVCASSTDNDGIVAAYNPRNGSTVWLLRGMDLIDKRPQKALLVHGSCVFISFTNKPLMQAYNLNNKAKAGLLSCLQGPLTDFAVSADGSLFFGAIDNCLFTWRTTDGMALTSIEAHHSSIVKVCALQDNSFVITASQDGFINVWNIGILVTPMPRSNAAPLPIIRWTAHHLPITDMQVGNGGITSRVYSTSLDRTLTVHSLFTGKLEMEIHFTSPLTACATDLSDSKVFVGSNVGEIWLLCLFAGVPLNKTVNFDLLDEKYKLEFIGHKCQVTSLTTDISGTQLASAAFDLSIRLWDVSNATPTFLSFVPNVPMFTREIEHDDSGQVMLVQKFDRNVNRDANSSVIPLRRQAHVALAIEDFGTDDDDEQLLQHEQQQQEIDKLKYQLDMYVKINKSMRKMVSDKLFHIGDDDNEDRNDDNVGQNSGESHS</sequence>
<feature type="repeat" description="WD" evidence="3">
    <location>
        <begin position="927"/>
        <end position="960"/>
    </location>
</feature>
<evidence type="ECO:0000256" key="1">
    <source>
        <dbReference type="ARBA" id="ARBA00022574"/>
    </source>
</evidence>
<proteinExistence type="predicted"/>
<evidence type="ECO:0000313" key="6">
    <source>
        <dbReference type="EMBL" id="KRX49205.1"/>
    </source>
</evidence>
<comment type="caution">
    <text evidence="6">The sequence shown here is derived from an EMBL/GenBank/DDBJ whole genome shotgun (WGS) entry which is preliminary data.</text>
</comment>
<dbReference type="InterPro" id="IPR045227">
    <property type="entry name" value="WDR18/Ipi3/RID3"/>
</dbReference>
<dbReference type="PROSITE" id="PS50082">
    <property type="entry name" value="WD_REPEATS_2"/>
    <property type="match status" value="2"/>
</dbReference>
<gene>
    <name evidence="6" type="primary">pro-1</name>
    <name evidence="6" type="ORF">T05_16060</name>
</gene>
<feature type="region of interest" description="Disordered" evidence="5">
    <location>
        <begin position="1222"/>
        <end position="1244"/>
    </location>
</feature>
<feature type="coiled-coil region" evidence="4">
    <location>
        <begin position="148"/>
        <end position="245"/>
    </location>
</feature>
<dbReference type="PROSITE" id="PS50294">
    <property type="entry name" value="WD_REPEATS_REGION"/>
    <property type="match status" value="2"/>
</dbReference>
<dbReference type="Pfam" id="PF00400">
    <property type="entry name" value="WD40"/>
    <property type="match status" value="2"/>
</dbReference>
<organism evidence="6 7">
    <name type="scientific">Trichinella murrelli</name>
    <dbReference type="NCBI Taxonomy" id="144512"/>
    <lineage>
        <taxon>Eukaryota</taxon>
        <taxon>Metazoa</taxon>
        <taxon>Ecdysozoa</taxon>
        <taxon>Nematoda</taxon>
        <taxon>Enoplea</taxon>
        <taxon>Dorylaimia</taxon>
        <taxon>Trichinellida</taxon>
        <taxon>Trichinellidae</taxon>
        <taxon>Trichinella</taxon>
    </lineage>
</organism>
<protein>
    <submittedName>
        <fullName evidence="6">Pre-rRNA-processing protein pro-1</fullName>
    </submittedName>
</protein>
<reference evidence="6 7" key="1">
    <citation type="submission" date="2015-01" db="EMBL/GenBank/DDBJ databases">
        <title>Evolution of Trichinella species and genotypes.</title>
        <authorList>
            <person name="Korhonen P.K."/>
            <person name="Edoardo P."/>
            <person name="Giuseppe L.R."/>
            <person name="Gasser R.B."/>
        </authorList>
    </citation>
    <scope>NUCLEOTIDE SEQUENCE [LARGE SCALE GENOMIC DNA]</scope>
    <source>
        <strain evidence="6">ISS417</strain>
    </source>
</reference>
<dbReference type="EMBL" id="JYDJ01000019">
    <property type="protein sequence ID" value="KRX49205.1"/>
    <property type="molecule type" value="Genomic_DNA"/>
</dbReference>
<dbReference type="PANTHER" id="PTHR18763:SF0">
    <property type="entry name" value="WD REPEAT-CONTAINING PROTEIN 18"/>
    <property type="match status" value="1"/>
</dbReference>
<dbReference type="SMART" id="SM00320">
    <property type="entry name" value="WD40"/>
    <property type="match status" value="5"/>
</dbReference>
<dbReference type="PROSITE" id="PS00678">
    <property type="entry name" value="WD_REPEATS_1"/>
    <property type="match status" value="2"/>
</dbReference>
<dbReference type="Gene3D" id="2.130.10.10">
    <property type="entry name" value="YVTN repeat-like/Quinoprotein amine dehydrogenase"/>
    <property type="match status" value="2"/>
</dbReference>
<dbReference type="OrthoDB" id="756370at2759"/>
<dbReference type="InterPro" id="IPR015943">
    <property type="entry name" value="WD40/YVTN_repeat-like_dom_sf"/>
</dbReference>
<keyword evidence="2" id="KW-0677">Repeat</keyword>
<dbReference type="SUPFAM" id="SSF50998">
    <property type="entry name" value="Quinoprotein alcohol dehydrogenase-like"/>
    <property type="match status" value="1"/>
</dbReference>
<dbReference type="STRING" id="144512.A0A0V0UDK3"/>
<feature type="coiled-coil region" evidence="4">
    <location>
        <begin position="278"/>
        <end position="315"/>
    </location>
</feature>
<dbReference type="GO" id="GO:0006261">
    <property type="term" value="P:DNA-templated DNA replication"/>
    <property type="evidence" value="ECO:0007669"/>
    <property type="project" value="TreeGrafter"/>
</dbReference>
<keyword evidence="4" id="KW-0175">Coiled coil</keyword>
<feature type="repeat" description="WD" evidence="3">
    <location>
        <begin position="1079"/>
        <end position="1120"/>
    </location>
</feature>
<feature type="coiled-coil region" evidence="4">
    <location>
        <begin position="525"/>
        <end position="574"/>
    </location>
</feature>
<name>A0A0V0UDK3_9BILA</name>
<evidence type="ECO:0000313" key="7">
    <source>
        <dbReference type="Proteomes" id="UP000055048"/>
    </source>
</evidence>
<dbReference type="InterPro" id="IPR011047">
    <property type="entry name" value="Quinoprotein_ADH-like_sf"/>
</dbReference>
<keyword evidence="1 3" id="KW-0853">WD repeat</keyword>
<dbReference type="GO" id="GO:0006364">
    <property type="term" value="P:rRNA processing"/>
    <property type="evidence" value="ECO:0007669"/>
    <property type="project" value="TreeGrafter"/>
</dbReference>
<evidence type="ECO:0000256" key="2">
    <source>
        <dbReference type="ARBA" id="ARBA00022737"/>
    </source>
</evidence>
<evidence type="ECO:0000256" key="4">
    <source>
        <dbReference type="SAM" id="Coils"/>
    </source>
</evidence>
<feature type="compositionally biased region" description="Polar residues" evidence="5">
    <location>
        <begin position="1235"/>
        <end position="1244"/>
    </location>
</feature>
<dbReference type="AlphaFoldDB" id="A0A0V0UDK3"/>
<dbReference type="InterPro" id="IPR019775">
    <property type="entry name" value="WD40_repeat_CS"/>
</dbReference>
<keyword evidence="7" id="KW-1185">Reference proteome</keyword>